<gene>
    <name evidence="3" type="ORF">QQX10_01165</name>
</gene>
<keyword evidence="4" id="KW-1185">Reference proteome</keyword>
<evidence type="ECO:0000259" key="2">
    <source>
        <dbReference type="Pfam" id="PF03976"/>
    </source>
</evidence>
<dbReference type="GO" id="GO:0006797">
    <property type="term" value="P:polyphosphate metabolic process"/>
    <property type="evidence" value="ECO:0007669"/>
    <property type="project" value="InterPro"/>
</dbReference>
<evidence type="ECO:0000313" key="4">
    <source>
        <dbReference type="Proteomes" id="UP001172737"/>
    </source>
</evidence>
<accession>A0AAW7M374</accession>
<evidence type="ECO:0000313" key="3">
    <source>
        <dbReference type="EMBL" id="MDN4486767.1"/>
    </source>
</evidence>
<dbReference type="PANTHER" id="PTHR34383">
    <property type="entry name" value="POLYPHOSPHATE:AMP PHOSPHOTRANSFERASE-RELATED"/>
    <property type="match status" value="1"/>
</dbReference>
<dbReference type="AlphaFoldDB" id="A0AAW7M374"/>
<dbReference type="InterPro" id="IPR027417">
    <property type="entry name" value="P-loop_NTPase"/>
</dbReference>
<dbReference type="GO" id="GO:0016301">
    <property type="term" value="F:kinase activity"/>
    <property type="evidence" value="ECO:0007669"/>
    <property type="project" value="UniProtKB-KW"/>
</dbReference>
<feature type="domain" description="Polyphosphate kinase-2-related" evidence="2">
    <location>
        <begin position="44"/>
        <end position="270"/>
    </location>
</feature>
<dbReference type="InterPro" id="IPR022300">
    <property type="entry name" value="PPK2-rel_1"/>
</dbReference>
<comment type="caution">
    <text evidence="3">The sequence shown here is derived from an EMBL/GenBank/DDBJ whole genome shotgun (WGS) entry which is preliminary data.</text>
</comment>
<feature type="compositionally biased region" description="Basic residues" evidence="1">
    <location>
        <begin position="303"/>
        <end position="312"/>
    </location>
</feature>
<name>A0AAW7M374_9MICO</name>
<keyword evidence="3" id="KW-0808">Transferase</keyword>
<dbReference type="Proteomes" id="UP001172737">
    <property type="component" value="Unassembled WGS sequence"/>
</dbReference>
<dbReference type="PANTHER" id="PTHR34383:SF3">
    <property type="entry name" value="POLYPHOSPHATE:AMP PHOSPHOTRANSFERASE"/>
    <property type="match status" value="1"/>
</dbReference>
<dbReference type="Gene3D" id="3.40.50.300">
    <property type="entry name" value="P-loop containing nucleotide triphosphate hydrolases"/>
    <property type="match status" value="1"/>
</dbReference>
<dbReference type="RefSeq" id="WP_301144350.1">
    <property type="nucleotide sequence ID" value="NZ_JAUHPX010000001.1"/>
</dbReference>
<protein>
    <submittedName>
        <fullName evidence="3">Polyphosphate kinase 2 family protein</fullName>
    </submittedName>
</protein>
<evidence type="ECO:0000256" key="1">
    <source>
        <dbReference type="SAM" id="MobiDB-lite"/>
    </source>
</evidence>
<dbReference type="GO" id="GO:0016776">
    <property type="term" value="F:phosphotransferase activity, phosphate group as acceptor"/>
    <property type="evidence" value="ECO:0007669"/>
    <property type="project" value="InterPro"/>
</dbReference>
<proteinExistence type="predicted"/>
<keyword evidence="3" id="KW-0418">Kinase</keyword>
<feature type="compositionally biased region" description="Basic and acidic residues" evidence="1">
    <location>
        <begin position="292"/>
        <end position="302"/>
    </location>
</feature>
<dbReference type="NCBIfam" id="TIGR03709">
    <property type="entry name" value="PPK2_rel_1"/>
    <property type="match status" value="1"/>
</dbReference>
<sequence length="312" mass="35129">MALRIARHGRGWQVRPSDILRVGPGFDLGGFDTSATPGFDGGKAAGEAAIATLGGRLSELQEKLYAESRAGGSRAVLLVLQGMDTSGKGGISRHVLGMVDPQGVQVRSFGVPTPEERRHHYLWRIRRALPRAGRIGVFDRSHYEDVLVVRVDGLVDGDPWLERYREIERFERQTEEAGITVVKCALMISPDEQLARLAERLERPEKFWKYNPSDIDARERWDDYMHAYQDVFDHTSTPSAPWHVIPADRKWYARLAVTQLLVDTLTDMNPSWPPPGFDVSAERARLGALLTERADADREPPASRRKGRRKGR</sequence>
<feature type="region of interest" description="Disordered" evidence="1">
    <location>
        <begin position="288"/>
        <end position="312"/>
    </location>
</feature>
<dbReference type="Pfam" id="PF03976">
    <property type="entry name" value="PPK2"/>
    <property type="match status" value="1"/>
</dbReference>
<reference evidence="3" key="1">
    <citation type="submission" date="2023-06" db="EMBL/GenBank/DDBJ databases">
        <title>Sysu t00039.</title>
        <authorList>
            <person name="Gao L."/>
            <person name="Fang B.-Z."/>
            <person name="Li W.-J."/>
        </authorList>
    </citation>
    <scope>NUCLEOTIDE SEQUENCE</scope>
    <source>
        <strain evidence="3">SYSU T00039</strain>
    </source>
</reference>
<dbReference type="EMBL" id="JAUHPX010000001">
    <property type="protein sequence ID" value="MDN4486767.1"/>
    <property type="molecule type" value="Genomic_DNA"/>
</dbReference>
<dbReference type="InterPro" id="IPR022488">
    <property type="entry name" value="PPK2-related"/>
</dbReference>
<organism evidence="3 4">
    <name type="scientific">Demequina lignilytica</name>
    <dbReference type="NCBI Taxonomy" id="3051663"/>
    <lineage>
        <taxon>Bacteria</taxon>
        <taxon>Bacillati</taxon>
        <taxon>Actinomycetota</taxon>
        <taxon>Actinomycetes</taxon>
        <taxon>Micrococcales</taxon>
        <taxon>Demequinaceae</taxon>
        <taxon>Demequina</taxon>
    </lineage>
</organism>
<dbReference type="SUPFAM" id="SSF52540">
    <property type="entry name" value="P-loop containing nucleoside triphosphate hydrolases"/>
    <property type="match status" value="1"/>
</dbReference>